<evidence type="ECO:0000313" key="1">
    <source>
        <dbReference type="EMBL" id="KAF7731276.1"/>
    </source>
</evidence>
<dbReference type="Proteomes" id="UP000605846">
    <property type="component" value="Unassembled WGS sequence"/>
</dbReference>
<keyword evidence="2" id="KW-1185">Reference proteome</keyword>
<sequence>MDLKTAFNIPLSTDPSTAAGHYQLHLDRLCTALLNDYYLCIGEKNYEILEVEAYLAAPHHVDPFCHAHPLQYRSGYWYFHHIGMSKGFRGGTRKGVDITIGRDDERRSAGGLLIRAIIERDSRRVIEGPSLVVDEILKGLKYTNIKDLVHKQWLDHKQEGVCWSENSGFYLKAKLSNENRPVKRRKLDENEVKIYASCRVGLGLTNSHPSTATRLSYVGRRYRYIMQPQVLKKGMIWTIFDMLHSSISIDKIQSLTGVKMKALEKYRQEYLKGQEDSTDTIEACLKSKDILNGGNEWKIRVMSAIYQQEKKGFTGFRLNQ</sequence>
<reference evidence="1" key="1">
    <citation type="submission" date="2020-01" db="EMBL/GenBank/DDBJ databases">
        <title>Genome Sequencing of Three Apophysomyces-Like Fungal Strains Confirms a Novel Fungal Genus in the Mucoromycota with divergent Burkholderia-like Endosymbiotic Bacteria.</title>
        <authorList>
            <person name="Stajich J.E."/>
            <person name="Macias A.M."/>
            <person name="Carter-House D."/>
            <person name="Lovett B."/>
            <person name="Kasson L.R."/>
            <person name="Berry K."/>
            <person name="Grigoriev I."/>
            <person name="Chang Y."/>
            <person name="Spatafora J."/>
            <person name="Kasson M.T."/>
        </authorList>
    </citation>
    <scope>NUCLEOTIDE SEQUENCE</scope>
    <source>
        <strain evidence="1">NRRL A-21654</strain>
    </source>
</reference>
<dbReference type="AlphaFoldDB" id="A0A8H7BYF3"/>
<evidence type="ECO:0000313" key="2">
    <source>
        <dbReference type="Proteomes" id="UP000605846"/>
    </source>
</evidence>
<proteinExistence type="predicted"/>
<gene>
    <name evidence="1" type="ORF">EC973_000692</name>
</gene>
<organism evidence="1 2">
    <name type="scientific">Apophysomyces ossiformis</name>
    <dbReference type="NCBI Taxonomy" id="679940"/>
    <lineage>
        <taxon>Eukaryota</taxon>
        <taxon>Fungi</taxon>
        <taxon>Fungi incertae sedis</taxon>
        <taxon>Mucoromycota</taxon>
        <taxon>Mucoromycotina</taxon>
        <taxon>Mucoromycetes</taxon>
        <taxon>Mucorales</taxon>
        <taxon>Mucorineae</taxon>
        <taxon>Mucoraceae</taxon>
        <taxon>Apophysomyces</taxon>
    </lineage>
</organism>
<name>A0A8H7BYF3_9FUNG</name>
<protein>
    <submittedName>
        <fullName evidence="1">Uncharacterized protein</fullName>
    </submittedName>
</protein>
<dbReference type="OrthoDB" id="16851at2759"/>
<comment type="caution">
    <text evidence="1">The sequence shown here is derived from an EMBL/GenBank/DDBJ whole genome shotgun (WGS) entry which is preliminary data.</text>
</comment>
<dbReference type="EMBL" id="JABAYA010000011">
    <property type="protein sequence ID" value="KAF7731276.1"/>
    <property type="molecule type" value="Genomic_DNA"/>
</dbReference>
<accession>A0A8H7BYF3</accession>